<dbReference type="PROSITE" id="PS51733">
    <property type="entry name" value="BPL_LPL_CATALYTIC"/>
    <property type="match status" value="1"/>
</dbReference>
<comment type="catalytic activity">
    <reaction evidence="7">
        <text>L-lysyl-[lipoyl-carrier protein] + (R)-lipoate + ATP = N(6)-[(R)-lipoyl]-L-lysyl-[lipoyl-carrier protein] + AMP + diphosphate + H(+)</text>
        <dbReference type="Rhea" id="RHEA:49288"/>
        <dbReference type="Rhea" id="RHEA-COMP:10500"/>
        <dbReference type="Rhea" id="RHEA-COMP:10502"/>
        <dbReference type="ChEBI" id="CHEBI:15378"/>
        <dbReference type="ChEBI" id="CHEBI:29969"/>
        <dbReference type="ChEBI" id="CHEBI:30616"/>
        <dbReference type="ChEBI" id="CHEBI:33019"/>
        <dbReference type="ChEBI" id="CHEBI:83088"/>
        <dbReference type="ChEBI" id="CHEBI:83099"/>
        <dbReference type="ChEBI" id="CHEBI:456215"/>
        <dbReference type="EC" id="6.3.1.20"/>
    </reaction>
</comment>
<evidence type="ECO:0000256" key="5">
    <source>
        <dbReference type="ARBA" id="ARBA00022741"/>
    </source>
</evidence>
<dbReference type="GO" id="GO:0017118">
    <property type="term" value="F:lipoyltransferase activity"/>
    <property type="evidence" value="ECO:0007669"/>
    <property type="project" value="TreeGrafter"/>
</dbReference>
<name>A0A0R1V1F4_9LACO</name>
<dbReference type="NCBIfam" id="TIGR00545">
    <property type="entry name" value="lipoyltrans"/>
    <property type="match status" value="1"/>
</dbReference>
<keyword evidence="10" id="KW-1185">Reference proteome</keyword>
<dbReference type="Gene3D" id="3.30.930.10">
    <property type="entry name" value="Bira Bifunctional Protein, Domain 2"/>
    <property type="match status" value="1"/>
</dbReference>
<dbReference type="InterPro" id="IPR019491">
    <property type="entry name" value="Lipoate_protein_ligase_C"/>
</dbReference>
<dbReference type="Pfam" id="PF10437">
    <property type="entry name" value="Lip_prot_lig_C"/>
    <property type="match status" value="1"/>
</dbReference>
<organism evidence="9 10">
    <name type="scientific">Liquorilactobacillus satsumensis DSM 16230 = JCM 12392</name>
    <dbReference type="NCBI Taxonomy" id="1423801"/>
    <lineage>
        <taxon>Bacteria</taxon>
        <taxon>Bacillati</taxon>
        <taxon>Bacillota</taxon>
        <taxon>Bacilli</taxon>
        <taxon>Lactobacillales</taxon>
        <taxon>Lactobacillaceae</taxon>
        <taxon>Liquorilactobacillus</taxon>
    </lineage>
</organism>
<keyword evidence="6" id="KW-0067">ATP-binding</keyword>
<dbReference type="UniPathway" id="UPA00537">
    <property type="reaction ID" value="UER00594"/>
</dbReference>
<dbReference type="PATRIC" id="fig|1423801.4.peg.144"/>
<dbReference type="InterPro" id="IPR045864">
    <property type="entry name" value="aa-tRNA-synth_II/BPL/LPL"/>
</dbReference>
<dbReference type="EC" id="6.3.1.20" evidence="3"/>
<comment type="pathway">
    <text evidence="2">Protein modification; protein lipoylation via exogenous pathway; protein N(6)-(lipoyl)lysine from lipoate: step 1/2.</text>
</comment>
<protein>
    <recommendedName>
        <fullName evidence="3">lipoate--protein ligase</fullName>
        <ecNumber evidence="3">6.3.1.20</ecNumber>
    </recommendedName>
</protein>
<dbReference type="GO" id="GO:0009249">
    <property type="term" value="P:protein lipoylation"/>
    <property type="evidence" value="ECO:0007669"/>
    <property type="project" value="InterPro"/>
</dbReference>
<dbReference type="PANTHER" id="PTHR12561">
    <property type="entry name" value="LIPOATE-PROTEIN LIGASE"/>
    <property type="match status" value="1"/>
</dbReference>
<evidence type="ECO:0000259" key="8">
    <source>
        <dbReference type="PROSITE" id="PS51733"/>
    </source>
</evidence>
<dbReference type="CDD" id="cd16443">
    <property type="entry name" value="LplA"/>
    <property type="match status" value="1"/>
</dbReference>
<dbReference type="STRING" id="1423801.FD50_GL000143"/>
<evidence type="ECO:0000256" key="1">
    <source>
        <dbReference type="ARBA" id="ARBA00005085"/>
    </source>
</evidence>
<evidence type="ECO:0000256" key="6">
    <source>
        <dbReference type="ARBA" id="ARBA00022840"/>
    </source>
</evidence>
<dbReference type="GO" id="GO:0005737">
    <property type="term" value="C:cytoplasm"/>
    <property type="evidence" value="ECO:0007669"/>
    <property type="project" value="TreeGrafter"/>
</dbReference>
<dbReference type="Pfam" id="PF21948">
    <property type="entry name" value="LplA-B_cat"/>
    <property type="match status" value="1"/>
</dbReference>
<dbReference type="Gene3D" id="3.30.390.50">
    <property type="entry name" value="CO dehydrogenase flavoprotein, C-terminal domain"/>
    <property type="match status" value="1"/>
</dbReference>
<dbReference type="PANTHER" id="PTHR12561:SF3">
    <property type="entry name" value="LIPOYLTRANSFERASE 1, MITOCHONDRIAL"/>
    <property type="match status" value="1"/>
</dbReference>
<dbReference type="GO" id="GO:0016979">
    <property type="term" value="F:lipoate-protein ligase activity"/>
    <property type="evidence" value="ECO:0007669"/>
    <property type="project" value="UniProtKB-EC"/>
</dbReference>
<dbReference type="SUPFAM" id="SSF55681">
    <property type="entry name" value="Class II aaRS and biotin synthetases"/>
    <property type="match status" value="1"/>
</dbReference>
<dbReference type="InterPro" id="IPR004143">
    <property type="entry name" value="BPL_LPL_catalytic"/>
</dbReference>
<evidence type="ECO:0000256" key="7">
    <source>
        <dbReference type="ARBA" id="ARBA00048037"/>
    </source>
</evidence>
<evidence type="ECO:0000256" key="4">
    <source>
        <dbReference type="ARBA" id="ARBA00022598"/>
    </source>
</evidence>
<evidence type="ECO:0000256" key="3">
    <source>
        <dbReference type="ARBA" id="ARBA00012367"/>
    </source>
</evidence>
<proteinExistence type="predicted"/>
<dbReference type="Proteomes" id="UP000051166">
    <property type="component" value="Unassembled WGS sequence"/>
</dbReference>
<evidence type="ECO:0000313" key="10">
    <source>
        <dbReference type="Proteomes" id="UP000051166"/>
    </source>
</evidence>
<dbReference type="EMBL" id="AZFQ01000026">
    <property type="protein sequence ID" value="KRL99447.1"/>
    <property type="molecule type" value="Genomic_DNA"/>
</dbReference>
<dbReference type="SUPFAM" id="SSF82649">
    <property type="entry name" value="SufE/NifU"/>
    <property type="match status" value="1"/>
</dbReference>
<sequence>MKMRYVVMPTTDIRRNLATEQYLMQSNKIELPFMLFYIQKPCIIVGRNQNTFEEINEAYCRKHQIVVTRRLSGGGAMYDDLGNLSFSFVVPADRRLFGDFKQLVAPVVTALHAMGATGAAVTGRNDIVIAGKKFSGNAMYTKGGKTFCHGTLMFNVDLAEVTKALNVPADKIASKGIKSVRSRVTNLMPYLDKQYQGITTADFRDALILKILKADSLQAMRQSEYHLDSEDEAQIEQLVAKYYANWDWVYGNSPQFTVKKRKHFKNGTIDVRFLVEKGLIQEVTIYGDFFGTQPVSDLQAKLKGLPFKHAQLSAVLEGQHLDNYFAGIPQEEVLALFTSE</sequence>
<dbReference type="AlphaFoldDB" id="A0A0R1V1F4"/>
<gene>
    <name evidence="9" type="ORF">FD50_GL000143</name>
</gene>
<keyword evidence="5" id="KW-0547">Nucleotide-binding</keyword>
<reference evidence="9 10" key="1">
    <citation type="journal article" date="2015" name="Genome Announc.">
        <title>Expanding the biotechnology potential of lactobacilli through comparative genomics of 213 strains and associated genera.</title>
        <authorList>
            <person name="Sun Z."/>
            <person name="Harris H.M."/>
            <person name="McCann A."/>
            <person name="Guo C."/>
            <person name="Argimon S."/>
            <person name="Zhang W."/>
            <person name="Yang X."/>
            <person name="Jeffery I.B."/>
            <person name="Cooney J.C."/>
            <person name="Kagawa T.F."/>
            <person name="Liu W."/>
            <person name="Song Y."/>
            <person name="Salvetti E."/>
            <person name="Wrobel A."/>
            <person name="Rasinkangas P."/>
            <person name="Parkhill J."/>
            <person name="Rea M.C."/>
            <person name="O'Sullivan O."/>
            <person name="Ritari J."/>
            <person name="Douillard F.P."/>
            <person name="Paul Ross R."/>
            <person name="Yang R."/>
            <person name="Briner A.E."/>
            <person name="Felis G.E."/>
            <person name="de Vos W.M."/>
            <person name="Barrangou R."/>
            <person name="Klaenhammer T.R."/>
            <person name="Caufield P.W."/>
            <person name="Cui Y."/>
            <person name="Zhang H."/>
            <person name="O'Toole P.W."/>
        </authorList>
    </citation>
    <scope>NUCLEOTIDE SEQUENCE [LARGE SCALE GENOMIC DNA]</scope>
    <source>
        <strain evidence="9 10">DSM 16230</strain>
    </source>
</reference>
<feature type="domain" description="BPL/LPL catalytic" evidence="8">
    <location>
        <begin position="28"/>
        <end position="219"/>
    </location>
</feature>
<dbReference type="InterPro" id="IPR004562">
    <property type="entry name" value="LipoylTrfase_LipoateP_Ligase"/>
</dbReference>
<evidence type="ECO:0000313" key="9">
    <source>
        <dbReference type="EMBL" id="KRL99447.1"/>
    </source>
</evidence>
<comment type="caution">
    <text evidence="9">The sequence shown here is derived from an EMBL/GenBank/DDBJ whole genome shotgun (WGS) entry which is preliminary data.</text>
</comment>
<comment type="pathway">
    <text evidence="1">Protein modification; protein lipoylation via exogenous pathway; protein N(6)-(lipoyl)lysine from lipoate: step 2/2.</text>
</comment>
<dbReference type="GO" id="GO:0005524">
    <property type="term" value="F:ATP binding"/>
    <property type="evidence" value="ECO:0007669"/>
    <property type="project" value="UniProtKB-KW"/>
</dbReference>
<accession>A0A0R1V1F4</accession>
<evidence type="ECO:0000256" key="2">
    <source>
        <dbReference type="ARBA" id="ARBA00005124"/>
    </source>
</evidence>
<keyword evidence="4 9" id="KW-0436">Ligase</keyword>